<dbReference type="InterPro" id="IPR021109">
    <property type="entry name" value="Peptidase_aspartic_dom_sf"/>
</dbReference>
<evidence type="ECO:0008006" key="3">
    <source>
        <dbReference type="Google" id="ProtNLM"/>
    </source>
</evidence>
<evidence type="ECO:0000313" key="2">
    <source>
        <dbReference type="RefSeq" id="XP_071905591.1"/>
    </source>
</evidence>
<keyword evidence="1" id="KW-1185">Reference proteome</keyword>
<name>A0ABM4UE90_COFAR</name>
<accession>A0ABM4UE90</accession>
<dbReference type="GeneID" id="140006833"/>
<dbReference type="RefSeq" id="XP_071905591.1">
    <property type="nucleotide sequence ID" value="XM_072049490.1"/>
</dbReference>
<dbReference type="SUPFAM" id="SSF56672">
    <property type="entry name" value="DNA/RNA polymerases"/>
    <property type="match status" value="1"/>
</dbReference>
<proteinExistence type="predicted"/>
<dbReference type="InterPro" id="IPR043502">
    <property type="entry name" value="DNA/RNA_pol_sf"/>
</dbReference>
<organism evidence="1 2">
    <name type="scientific">Coffea arabica</name>
    <name type="common">Arabian coffee</name>
    <dbReference type="NCBI Taxonomy" id="13443"/>
    <lineage>
        <taxon>Eukaryota</taxon>
        <taxon>Viridiplantae</taxon>
        <taxon>Streptophyta</taxon>
        <taxon>Embryophyta</taxon>
        <taxon>Tracheophyta</taxon>
        <taxon>Spermatophyta</taxon>
        <taxon>Magnoliopsida</taxon>
        <taxon>eudicotyledons</taxon>
        <taxon>Gunneridae</taxon>
        <taxon>Pentapetalae</taxon>
        <taxon>asterids</taxon>
        <taxon>lamiids</taxon>
        <taxon>Gentianales</taxon>
        <taxon>Rubiaceae</taxon>
        <taxon>Ixoroideae</taxon>
        <taxon>Gardenieae complex</taxon>
        <taxon>Bertiereae - Coffeeae clade</taxon>
        <taxon>Coffeeae</taxon>
        <taxon>Coffea</taxon>
    </lineage>
</organism>
<dbReference type="Gene3D" id="2.40.70.10">
    <property type="entry name" value="Acid Proteases"/>
    <property type="match status" value="1"/>
</dbReference>
<dbReference type="PANTHER" id="PTHR33067:SF15">
    <property type="entry name" value="RNA-DIRECTED DNA POLYMERASE"/>
    <property type="match status" value="1"/>
</dbReference>
<sequence>MPLSIFRALNLGPLKDTRVIIQLTNRSNVYPEGGVEDVLVKVNEFIFYADFYTVGMNDNNSANSAILLLGRPFISTARTKIYVHEGTLSVEFDGETFTFNIFNAIKYPDDTESVNYVCVINFIVQDHFEQNLMENKMKFVLQQSKTNEEVESVDDEDIVEAIMSLHSLFAFPDRSVDLFLPLPASNERILPFVEQAPEFKLKELSKHLKYAFLGDHGTLPIIITSLVHVVPKKTGITLVRNEKNELVPMRLQNGWRMCIEFRKLNVATRKDHFPLPFIDEMLERLAALKYILAKKESKPRLIHWILLLQEYNWKIKDRKGVDNSVADHLSRLIREEEGMPISEAYRTAYKTSTKMSPYRLIYGKMCNSSVAIEYRAFLTVKQCNLNADRNDKERKLQLQELEEIRLEAYDNARLYKERTKSIHDKLLRNK</sequence>
<dbReference type="Gene3D" id="3.10.10.10">
    <property type="entry name" value="HIV Type 1 Reverse Transcriptase, subunit A, domain 1"/>
    <property type="match status" value="1"/>
</dbReference>
<dbReference type="PANTHER" id="PTHR33067">
    <property type="entry name" value="RNA-DIRECTED DNA POLYMERASE-RELATED"/>
    <property type="match status" value="1"/>
</dbReference>
<evidence type="ECO:0000313" key="1">
    <source>
        <dbReference type="Proteomes" id="UP001652660"/>
    </source>
</evidence>
<dbReference type="Proteomes" id="UP001652660">
    <property type="component" value="Chromosome 5e"/>
</dbReference>
<reference evidence="2" key="1">
    <citation type="submission" date="2025-08" db="UniProtKB">
        <authorList>
            <consortium name="RefSeq"/>
        </authorList>
    </citation>
    <scope>IDENTIFICATION</scope>
    <source>
        <tissue evidence="2">Leaves</tissue>
    </source>
</reference>
<protein>
    <recommendedName>
        <fullName evidence="3">Reverse transcriptase RNase H-like domain-containing protein</fullName>
    </recommendedName>
</protein>
<gene>
    <name evidence="2" type="primary">LOC140006833</name>
</gene>